<evidence type="ECO:0000313" key="1">
    <source>
        <dbReference type="EMBL" id="KAH3863978.1"/>
    </source>
</evidence>
<organism evidence="1 2">
    <name type="scientific">Dreissena polymorpha</name>
    <name type="common">Zebra mussel</name>
    <name type="synonym">Mytilus polymorpha</name>
    <dbReference type="NCBI Taxonomy" id="45954"/>
    <lineage>
        <taxon>Eukaryota</taxon>
        <taxon>Metazoa</taxon>
        <taxon>Spiralia</taxon>
        <taxon>Lophotrochozoa</taxon>
        <taxon>Mollusca</taxon>
        <taxon>Bivalvia</taxon>
        <taxon>Autobranchia</taxon>
        <taxon>Heteroconchia</taxon>
        <taxon>Euheterodonta</taxon>
        <taxon>Imparidentia</taxon>
        <taxon>Neoheterodontei</taxon>
        <taxon>Myida</taxon>
        <taxon>Dreissenoidea</taxon>
        <taxon>Dreissenidae</taxon>
        <taxon>Dreissena</taxon>
    </lineage>
</organism>
<dbReference type="AlphaFoldDB" id="A0A9D4LSN5"/>
<gene>
    <name evidence="1" type="ORF">DPMN_026986</name>
</gene>
<proteinExistence type="predicted"/>
<name>A0A9D4LSN5_DREPO</name>
<evidence type="ECO:0000313" key="2">
    <source>
        <dbReference type="Proteomes" id="UP000828390"/>
    </source>
</evidence>
<keyword evidence="2" id="KW-1185">Reference proteome</keyword>
<reference evidence="1" key="1">
    <citation type="journal article" date="2019" name="bioRxiv">
        <title>The Genome of the Zebra Mussel, Dreissena polymorpha: A Resource for Invasive Species Research.</title>
        <authorList>
            <person name="McCartney M.A."/>
            <person name="Auch B."/>
            <person name="Kono T."/>
            <person name="Mallez S."/>
            <person name="Zhang Y."/>
            <person name="Obille A."/>
            <person name="Becker A."/>
            <person name="Abrahante J.E."/>
            <person name="Garbe J."/>
            <person name="Badalamenti J.P."/>
            <person name="Herman A."/>
            <person name="Mangelson H."/>
            <person name="Liachko I."/>
            <person name="Sullivan S."/>
            <person name="Sone E.D."/>
            <person name="Koren S."/>
            <person name="Silverstein K.A.T."/>
            <person name="Beckman K.B."/>
            <person name="Gohl D.M."/>
        </authorList>
    </citation>
    <scope>NUCLEOTIDE SEQUENCE</scope>
    <source>
        <strain evidence="1">Duluth1</strain>
        <tissue evidence="1">Whole animal</tissue>
    </source>
</reference>
<comment type="caution">
    <text evidence="1">The sequence shown here is derived from an EMBL/GenBank/DDBJ whole genome shotgun (WGS) entry which is preliminary data.</text>
</comment>
<dbReference type="Proteomes" id="UP000828390">
    <property type="component" value="Unassembled WGS sequence"/>
</dbReference>
<protein>
    <submittedName>
        <fullName evidence="1">Uncharacterized protein</fullName>
    </submittedName>
</protein>
<dbReference type="EMBL" id="JAIWYP010000002">
    <property type="protein sequence ID" value="KAH3863978.1"/>
    <property type="molecule type" value="Genomic_DNA"/>
</dbReference>
<sequence length="86" mass="10109">MLLGPLVNLILLQKRLHLKVKLQYLDVESKAKLEFDRVKALRRLEIAQANLEAMDEPTFDLNQPSRSRPDTDLLPIDFDRFTKEYI</sequence>
<reference evidence="1" key="2">
    <citation type="submission" date="2020-11" db="EMBL/GenBank/DDBJ databases">
        <authorList>
            <person name="McCartney M.A."/>
            <person name="Auch B."/>
            <person name="Kono T."/>
            <person name="Mallez S."/>
            <person name="Becker A."/>
            <person name="Gohl D.M."/>
            <person name="Silverstein K.A.T."/>
            <person name="Koren S."/>
            <person name="Bechman K.B."/>
            <person name="Herman A."/>
            <person name="Abrahante J.E."/>
            <person name="Garbe J."/>
        </authorList>
    </citation>
    <scope>NUCLEOTIDE SEQUENCE</scope>
    <source>
        <strain evidence="1">Duluth1</strain>
        <tissue evidence="1">Whole animal</tissue>
    </source>
</reference>
<accession>A0A9D4LSN5</accession>